<dbReference type="Pfam" id="PF03466">
    <property type="entry name" value="LysR_substrate"/>
    <property type="match status" value="1"/>
</dbReference>
<dbReference type="SUPFAM" id="SSF53850">
    <property type="entry name" value="Periplasmic binding protein-like II"/>
    <property type="match status" value="1"/>
</dbReference>
<protein>
    <submittedName>
        <fullName evidence="7">Transcriptional control</fullName>
    </submittedName>
</protein>
<evidence type="ECO:0000256" key="4">
    <source>
        <dbReference type="ARBA" id="ARBA00023163"/>
    </source>
</evidence>
<dbReference type="PROSITE" id="PS50931">
    <property type="entry name" value="HTH_LYSR"/>
    <property type="match status" value="1"/>
</dbReference>
<evidence type="ECO:0000259" key="6">
    <source>
        <dbReference type="PROSITE" id="PS50931"/>
    </source>
</evidence>
<name>A0A0J1ENE0_RHOIS</name>
<dbReference type="Gene3D" id="3.40.190.10">
    <property type="entry name" value="Periplasmic binding protein-like II"/>
    <property type="match status" value="2"/>
</dbReference>
<accession>A0A0J1ENE0</accession>
<gene>
    <name evidence="7" type="ORF">RISK_000830</name>
</gene>
<keyword evidence="4" id="KW-0804">Transcription</keyword>
<dbReference type="Proteomes" id="UP000036367">
    <property type="component" value="Unassembled WGS sequence"/>
</dbReference>
<dbReference type="CDD" id="cd05466">
    <property type="entry name" value="PBP2_LTTR_substrate"/>
    <property type="match status" value="1"/>
</dbReference>
<proteinExistence type="inferred from homology"/>
<feature type="region of interest" description="Disordered" evidence="5">
    <location>
        <begin position="301"/>
        <end position="325"/>
    </location>
</feature>
<dbReference type="PRINTS" id="PR00039">
    <property type="entry name" value="HTHLYSR"/>
</dbReference>
<comment type="similarity">
    <text evidence="1">Belongs to the LysR transcriptional regulatory family.</text>
</comment>
<feature type="domain" description="HTH lysR-type" evidence="6">
    <location>
        <begin position="3"/>
        <end position="60"/>
    </location>
</feature>
<organism evidence="7 8">
    <name type="scientific">Rhodopirellula islandica</name>
    <dbReference type="NCBI Taxonomy" id="595434"/>
    <lineage>
        <taxon>Bacteria</taxon>
        <taxon>Pseudomonadati</taxon>
        <taxon>Planctomycetota</taxon>
        <taxon>Planctomycetia</taxon>
        <taxon>Pirellulales</taxon>
        <taxon>Pirellulaceae</taxon>
        <taxon>Rhodopirellula</taxon>
    </lineage>
</organism>
<dbReference type="GO" id="GO:0003700">
    <property type="term" value="F:DNA-binding transcription factor activity"/>
    <property type="evidence" value="ECO:0007669"/>
    <property type="project" value="InterPro"/>
</dbReference>
<evidence type="ECO:0000256" key="2">
    <source>
        <dbReference type="ARBA" id="ARBA00023015"/>
    </source>
</evidence>
<dbReference type="RefSeq" id="WP_083434753.1">
    <property type="nucleotide sequence ID" value="NZ_LECT01000007.1"/>
</dbReference>
<keyword evidence="2" id="KW-0805">Transcription regulation</keyword>
<comment type="caution">
    <text evidence="7">The sequence shown here is derived from an EMBL/GenBank/DDBJ whole genome shotgun (WGS) entry which is preliminary data.</text>
</comment>
<sequence length="325" mass="35600">MSLQFRTLELFCRVADLRSFSKAAADCGLTQSAVSQAISGLEESVGASLIDRSSRPLGLTEAGEIYLCGVRDVIRQYNELEQRVRFRGERLTGSVNVGAIYSVGLSYMPEATKVFETQHPDVKVRTEFGSSQRVVQMVLDGGVEFGLVSFPRTTKALGTIPWQSEPMRLVCSADHPFAKRTEVSASELSGMEMVGFERGLVLRQAIDQCLKRAGISVVTQMEFDNADSMVRAIQANRGLGIVPEAAVRRETANGTLRVVACPEIQMVRPLGIIFRRSGKLSRAAIELGSLLLGREMEPELRTKSEAAKADRKKNQTKDRAVSVVA</sequence>
<dbReference type="InterPro" id="IPR036388">
    <property type="entry name" value="WH-like_DNA-bd_sf"/>
</dbReference>
<dbReference type="InterPro" id="IPR005119">
    <property type="entry name" value="LysR_subst-bd"/>
</dbReference>
<evidence type="ECO:0000256" key="1">
    <source>
        <dbReference type="ARBA" id="ARBA00009437"/>
    </source>
</evidence>
<dbReference type="Gene3D" id="1.10.10.10">
    <property type="entry name" value="Winged helix-like DNA-binding domain superfamily/Winged helix DNA-binding domain"/>
    <property type="match status" value="1"/>
</dbReference>
<dbReference type="SUPFAM" id="SSF46785">
    <property type="entry name" value="Winged helix' DNA-binding domain"/>
    <property type="match status" value="1"/>
</dbReference>
<dbReference type="Pfam" id="PF00126">
    <property type="entry name" value="HTH_1"/>
    <property type="match status" value="1"/>
</dbReference>
<keyword evidence="8" id="KW-1185">Reference proteome</keyword>
<dbReference type="InterPro" id="IPR036390">
    <property type="entry name" value="WH_DNA-bd_sf"/>
</dbReference>
<keyword evidence="3" id="KW-0238">DNA-binding</keyword>
<dbReference type="OrthoDB" id="9785745at2"/>
<dbReference type="InterPro" id="IPR050950">
    <property type="entry name" value="HTH-type_LysR_regulators"/>
</dbReference>
<dbReference type="PANTHER" id="PTHR30419:SF8">
    <property type="entry name" value="NITROGEN ASSIMILATION TRANSCRIPTIONAL ACTIVATOR-RELATED"/>
    <property type="match status" value="1"/>
</dbReference>
<dbReference type="STRING" id="595434.RISK_000830"/>
<dbReference type="InterPro" id="IPR000847">
    <property type="entry name" value="LysR_HTH_N"/>
</dbReference>
<dbReference type="GO" id="GO:0003677">
    <property type="term" value="F:DNA binding"/>
    <property type="evidence" value="ECO:0007669"/>
    <property type="project" value="UniProtKB-KW"/>
</dbReference>
<dbReference type="FunFam" id="1.10.10.10:FF:000001">
    <property type="entry name" value="LysR family transcriptional regulator"/>
    <property type="match status" value="1"/>
</dbReference>
<dbReference type="PANTHER" id="PTHR30419">
    <property type="entry name" value="HTH-TYPE TRANSCRIPTIONAL REGULATOR YBHD"/>
    <property type="match status" value="1"/>
</dbReference>
<evidence type="ECO:0000313" key="8">
    <source>
        <dbReference type="Proteomes" id="UP000036367"/>
    </source>
</evidence>
<reference evidence="7" key="1">
    <citation type="submission" date="2015-05" db="EMBL/GenBank/DDBJ databases">
        <title>Permanent draft genome of Rhodopirellula islandicus K833.</title>
        <authorList>
            <person name="Kizina J."/>
            <person name="Richter M."/>
            <person name="Glockner F.O."/>
            <person name="Harder J."/>
        </authorList>
    </citation>
    <scope>NUCLEOTIDE SEQUENCE [LARGE SCALE GENOMIC DNA]</scope>
    <source>
        <strain evidence="7">K833</strain>
    </source>
</reference>
<dbReference type="PATRIC" id="fig|595434.4.peg.802"/>
<dbReference type="EMBL" id="LECT01000007">
    <property type="protein sequence ID" value="KLU07029.1"/>
    <property type="molecule type" value="Genomic_DNA"/>
</dbReference>
<dbReference type="AlphaFoldDB" id="A0A0J1ENE0"/>
<evidence type="ECO:0000256" key="3">
    <source>
        <dbReference type="ARBA" id="ARBA00023125"/>
    </source>
</evidence>
<evidence type="ECO:0000256" key="5">
    <source>
        <dbReference type="SAM" id="MobiDB-lite"/>
    </source>
</evidence>
<evidence type="ECO:0000313" key="7">
    <source>
        <dbReference type="EMBL" id="KLU07029.1"/>
    </source>
</evidence>
<dbReference type="GO" id="GO:0005829">
    <property type="term" value="C:cytosol"/>
    <property type="evidence" value="ECO:0007669"/>
    <property type="project" value="TreeGrafter"/>
</dbReference>